<dbReference type="SUPFAM" id="SSF88659">
    <property type="entry name" value="Sigma3 and sigma4 domains of RNA polymerase sigma factors"/>
    <property type="match status" value="1"/>
</dbReference>
<proteinExistence type="inferred from homology"/>
<dbReference type="EMBL" id="CP002008">
    <property type="protein sequence ID" value="ADG11440.1"/>
    <property type="molecule type" value="Genomic_DNA"/>
</dbReference>
<evidence type="ECO:0000256" key="2">
    <source>
        <dbReference type="ARBA" id="ARBA00023015"/>
    </source>
</evidence>
<dbReference type="PANTHER" id="PTHR43133">
    <property type="entry name" value="RNA POLYMERASE ECF-TYPE SIGMA FACTO"/>
    <property type="match status" value="1"/>
</dbReference>
<dbReference type="InterPro" id="IPR014284">
    <property type="entry name" value="RNA_pol_sigma-70_dom"/>
</dbReference>
<keyword evidence="2" id="KW-0805">Transcription regulation</keyword>
<dbReference type="SUPFAM" id="SSF88946">
    <property type="entry name" value="Sigma2 domain of RNA polymerase sigma factors"/>
    <property type="match status" value="1"/>
</dbReference>
<dbReference type="GO" id="GO:0006352">
    <property type="term" value="P:DNA-templated transcription initiation"/>
    <property type="evidence" value="ECO:0007669"/>
    <property type="project" value="InterPro"/>
</dbReference>
<feature type="domain" description="RNA polymerase sigma-70 region 2" evidence="6">
    <location>
        <begin position="38"/>
        <end position="94"/>
    </location>
</feature>
<evidence type="ECO:0000256" key="1">
    <source>
        <dbReference type="ARBA" id="ARBA00010641"/>
    </source>
</evidence>
<feature type="region of interest" description="Disordered" evidence="5">
    <location>
        <begin position="1"/>
        <end position="25"/>
    </location>
</feature>
<dbReference type="NCBIfam" id="TIGR02937">
    <property type="entry name" value="sigma70-ECF"/>
    <property type="match status" value="1"/>
</dbReference>
<comment type="similarity">
    <text evidence="1">Belongs to the sigma-70 factor family. ECF subfamily.</text>
</comment>
<dbReference type="InterPro" id="IPR013249">
    <property type="entry name" value="RNA_pol_sigma70_r4_t2"/>
</dbReference>
<evidence type="ECO:0000313" key="8">
    <source>
        <dbReference type="EMBL" id="ADG11440.1"/>
    </source>
</evidence>
<dbReference type="InterPro" id="IPR013324">
    <property type="entry name" value="RNA_pol_sigma_r3/r4-like"/>
</dbReference>
<organism evidence="8 9">
    <name type="scientific">Caulobacter segnis (strain ATCC 21756 / DSM 7131 / JCM 7823 / NBRC 15250 / LMG 17158 / TK0059)</name>
    <name type="common">Mycoplana segnis</name>
    <dbReference type="NCBI Taxonomy" id="509190"/>
    <lineage>
        <taxon>Bacteria</taxon>
        <taxon>Pseudomonadati</taxon>
        <taxon>Pseudomonadota</taxon>
        <taxon>Alphaproteobacteria</taxon>
        <taxon>Caulobacterales</taxon>
        <taxon>Caulobacteraceae</taxon>
        <taxon>Caulobacter</taxon>
    </lineage>
</organism>
<dbReference type="KEGG" id="cse:Cseg_2997"/>
<reference evidence="9" key="1">
    <citation type="journal article" date="2011" name="J. Bacteriol.">
        <title>Genome sequences of eight morphologically diverse alphaproteobacteria.</title>
        <authorList>
            <consortium name="US DOE Joint Genome Institute"/>
            <person name="Brown P.J."/>
            <person name="Kysela D.T."/>
            <person name="Buechlein A."/>
            <person name="Hemmerich C."/>
            <person name="Brun Y.V."/>
        </authorList>
    </citation>
    <scope>NUCLEOTIDE SEQUENCE [LARGE SCALE GENOMIC DNA]</scope>
    <source>
        <strain evidence="9">ATCC 21756 / DSM 7131 / JCM 7823 / NBRC 15250 / LMG 17158 / TK0059</strain>
    </source>
</reference>
<feature type="domain" description="RNA polymerase sigma factor 70 region 4 type 2" evidence="7">
    <location>
        <begin position="132"/>
        <end position="184"/>
    </location>
</feature>
<dbReference type="Gene3D" id="1.10.1740.10">
    <property type="match status" value="1"/>
</dbReference>
<dbReference type="HOGENOM" id="CLU_047691_12_3_5"/>
<dbReference type="GO" id="GO:0016987">
    <property type="term" value="F:sigma factor activity"/>
    <property type="evidence" value="ECO:0007669"/>
    <property type="project" value="UniProtKB-KW"/>
</dbReference>
<name>D5VLR7_CAUST</name>
<evidence type="ECO:0000256" key="5">
    <source>
        <dbReference type="SAM" id="MobiDB-lite"/>
    </source>
</evidence>
<dbReference type="AlphaFoldDB" id="D5VLR7"/>
<evidence type="ECO:0000256" key="4">
    <source>
        <dbReference type="ARBA" id="ARBA00023163"/>
    </source>
</evidence>
<dbReference type="PANTHER" id="PTHR43133:SF63">
    <property type="entry name" value="RNA POLYMERASE SIGMA FACTOR FECI-RELATED"/>
    <property type="match status" value="1"/>
</dbReference>
<gene>
    <name evidence="8" type="ordered locus">Cseg_2997</name>
</gene>
<evidence type="ECO:0000259" key="7">
    <source>
        <dbReference type="Pfam" id="PF08281"/>
    </source>
</evidence>
<dbReference type="Pfam" id="PF08281">
    <property type="entry name" value="Sigma70_r4_2"/>
    <property type="match status" value="1"/>
</dbReference>
<evidence type="ECO:0000256" key="3">
    <source>
        <dbReference type="ARBA" id="ARBA00023082"/>
    </source>
</evidence>
<dbReference type="Pfam" id="PF04542">
    <property type="entry name" value="Sigma70_r2"/>
    <property type="match status" value="1"/>
</dbReference>
<protein>
    <submittedName>
        <fullName evidence="8">RNA polymerase, sigma-24 subunit, ECF subfamily</fullName>
    </submittedName>
</protein>
<dbReference type="InterPro" id="IPR007627">
    <property type="entry name" value="RNA_pol_sigma70_r2"/>
</dbReference>
<dbReference type="InterPro" id="IPR013325">
    <property type="entry name" value="RNA_pol_sigma_r2"/>
</dbReference>
<dbReference type="Gene3D" id="1.10.10.10">
    <property type="entry name" value="Winged helix-like DNA-binding domain superfamily/Winged helix DNA-binding domain"/>
    <property type="match status" value="1"/>
</dbReference>
<dbReference type="CDD" id="cd06171">
    <property type="entry name" value="Sigma70_r4"/>
    <property type="match status" value="1"/>
</dbReference>
<dbReference type="Proteomes" id="UP000002629">
    <property type="component" value="Chromosome"/>
</dbReference>
<evidence type="ECO:0000259" key="6">
    <source>
        <dbReference type="Pfam" id="PF04542"/>
    </source>
</evidence>
<evidence type="ECO:0000313" key="9">
    <source>
        <dbReference type="Proteomes" id="UP000002629"/>
    </source>
</evidence>
<keyword evidence="4" id="KW-0804">Transcription</keyword>
<dbReference type="eggNOG" id="COG1595">
    <property type="taxonomic scope" value="Bacteria"/>
</dbReference>
<accession>D5VLR7</accession>
<dbReference type="STRING" id="509190.Cseg_2997"/>
<dbReference type="InterPro" id="IPR036388">
    <property type="entry name" value="WH-like_DNA-bd_sf"/>
</dbReference>
<dbReference type="InterPro" id="IPR039425">
    <property type="entry name" value="RNA_pol_sigma-70-like"/>
</dbReference>
<sequence>MISPSPPHRQSDAGASEGDNDRSSPLLASYLERRADMRRYFLAKLGPDADVEDLVQDLYLKVLGLGDAAVTNPPAFLYRLASNLMLDRLRQGRRARMRDADWRSSHHASLGAVDIVDAPDAESVVIARLRLEKVMAALSALSPRTQRIFKLHKIDGLSYVETAAALGISKSAVEKQISLALGHLHSRVTR</sequence>
<dbReference type="GO" id="GO:0003677">
    <property type="term" value="F:DNA binding"/>
    <property type="evidence" value="ECO:0007669"/>
    <property type="project" value="InterPro"/>
</dbReference>
<keyword evidence="3" id="KW-0731">Sigma factor</keyword>
<dbReference type="RefSeq" id="WP_013080090.1">
    <property type="nucleotide sequence ID" value="NC_014100.1"/>
</dbReference>